<reference evidence="2 3" key="1">
    <citation type="submission" date="2018-06" db="EMBL/GenBank/DDBJ databases">
        <title>Complete genome of Desulfovibrio indonesiensis P37SLT.</title>
        <authorList>
            <person name="Crispim J.S."/>
            <person name="Vidigal P.M.P."/>
            <person name="Silva L.C.F."/>
            <person name="Laguardia C.N."/>
            <person name="Araujo L.C."/>
            <person name="Dias R.S."/>
            <person name="Sousa M.P."/>
            <person name="Paula S.O."/>
            <person name="Silva C."/>
        </authorList>
    </citation>
    <scope>NUCLEOTIDE SEQUENCE [LARGE SCALE GENOMIC DNA]</scope>
    <source>
        <strain evidence="2 3">P37SLT</strain>
    </source>
</reference>
<dbReference type="AlphaFoldDB" id="A0A7M3MI88"/>
<proteinExistence type="predicted"/>
<evidence type="ECO:0008006" key="4">
    <source>
        <dbReference type="Google" id="ProtNLM"/>
    </source>
</evidence>
<dbReference type="SUPFAM" id="SSF56281">
    <property type="entry name" value="Metallo-hydrolase/oxidoreductase"/>
    <property type="match status" value="1"/>
</dbReference>
<feature type="compositionally biased region" description="Basic residues" evidence="1">
    <location>
        <begin position="387"/>
        <end position="400"/>
    </location>
</feature>
<dbReference type="Pfam" id="PF23023">
    <property type="entry name" value="Anti-Pycsar_Apyc1"/>
    <property type="match status" value="1"/>
</dbReference>
<accession>A0A7M3MI88</accession>
<protein>
    <recommendedName>
        <fullName evidence="4">Metallo-beta-lactamase domain-containing protein</fullName>
    </recommendedName>
</protein>
<keyword evidence="3" id="KW-1185">Reference proteome</keyword>
<dbReference type="Proteomes" id="UP000448292">
    <property type="component" value="Unassembled WGS sequence"/>
</dbReference>
<evidence type="ECO:0000313" key="2">
    <source>
        <dbReference type="EMBL" id="TVM19167.1"/>
    </source>
</evidence>
<dbReference type="Gene3D" id="3.60.15.10">
    <property type="entry name" value="Ribonuclease Z/Hydroxyacylglutathione hydrolase-like"/>
    <property type="match status" value="1"/>
</dbReference>
<dbReference type="OrthoDB" id="5458866at2"/>
<gene>
    <name evidence="2" type="ORF">DPQ33_02065</name>
</gene>
<dbReference type="EMBL" id="QMIE01000002">
    <property type="protein sequence ID" value="TVM19167.1"/>
    <property type="molecule type" value="Genomic_DNA"/>
</dbReference>
<dbReference type="InterPro" id="IPR016024">
    <property type="entry name" value="ARM-type_fold"/>
</dbReference>
<evidence type="ECO:0000313" key="3">
    <source>
        <dbReference type="Proteomes" id="UP000448292"/>
    </source>
</evidence>
<sequence length="876" mass="100782">MIMLSVNISTREELKNYWLKNYLSSTANYDKAATMKVREELIPIAEGLGFEDWWRYLKAMEDYTLGSNLSEERLQDFMDWALEGAAQVDEWLLAHGLLCLGSQKGENGNVAGALFDYDMLLLRFRGHKDCNIQVVVAKTLTNVFSYVCDLGESLVIWKMLQEIDIDQGVEGYLEEFRIMESDCDDSQIQVVHARMLYNAICEDFRFNYKLIGENHLKELRELALKNEKDDIYAELATALFVACDGTYDEFKIITQNVYLQELRDLADDRNEERIWEELAKALTNAIYFTKQDALPEAEKCLAEVRKIYKHVGSETILQSLCYSLVNMAIIYEAAEDLFLAYDYFMEALAILDEKLTGEKDFYEQVFINTKRLFNKLRSQVDSDNGQKRKRLKSFKSRTKRTTNSLPLRTGIIRHLDDCINDTNKTKKTKKTFLDSMEKRKERVKRFLDPNGRFKKDASVLMVLRQWNSYTPIIVDGEESDRGGGYFIRHKNLGLVIDPGYNFIELFHKAGAKIADITHIAISHAHDDHTAQLEQLMTMLYQYNKQNNMDHEKDSTKKITLLLNHSSLKKFSGFSWYRGCPYIKKLIALNAFDSENAQTIELEKGSGFSLTVLPAYHDDLFTTDYAIGIGICLDYGDITRRLVFTADTGLYPTEFDSKGHSIKHSNEYGEESRVNDAEDEGVNRRYPLEFQSKKVDLLIPHLGSVKEYEFSLPKMEREESKSEKLSSDRYSMPLFYSNHLGLRGTAVVIKEIQPKAVILSEFGAELKGLRMEIVDLLSEALSRAIDNDQLPFIIPGDPGLVYDIRKCSFLCHEDGQFYDPVELELREGDEERILLIMKGSRCASAKRLDNTLSWLVNGDKPSVSFEPLDIPYFDCEL</sequence>
<feature type="region of interest" description="Disordered" evidence="1">
    <location>
        <begin position="381"/>
        <end position="400"/>
    </location>
</feature>
<dbReference type="InterPro" id="IPR036866">
    <property type="entry name" value="RibonucZ/Hydroxyglut_hydro"/>
</dbReference>
<evidence type="ECO:0000256" key="1">
    <source>
        <dbReference type="SAM" id="MobiDB-lite"/>
    </source>
</evidence>
<organism evidence="2 3">
    <name type="scientific">Oceanidesulfovibrio indonesiensis</name>
    <dbReference type="NCBI Taxonomy" id="54767"/>
    <lineage>
        <taxon>Bacteria</taxon>
        <taxon>Pseudomonadati</taxon>
        <taxon>Thermodesulfobacteriota</taxon>
        <taxon>Desulfovibrionia</taxon>
        <taxon>Desulfovibrionales</taxon>
        <taxon>Desulfovibrionaceae</taxon>
        <taxon>Oceanidesulfovibrio</taxon>
    </lineage>
</organism>
<dbReference type="SUPFAM" id="SSF48371">
    <property type="entry name" value="ARM repeat"/>
    <property type="match status" value="1"/>
</dbReference>
<comment type="caution">
    <text evidence="2">The sequence shown here is derived from an EMBL/GenBank/DDBJ whole genome shotgun (WGS) entry which is preliminary data.</text>
</comment>
<name>A0A7M3MI88_9BACT</name>